<reference evidence="1 2" key="1">
    <citation type="submission" date="2019-03" db="EMBL/GenBank/DDBJ databases">
        <title>First draft genome of Liparis tanakae, snailfish: a comprehensive survey of snailfish specific genes.</title>
        <authorList>
            <person name="Kim W."/>
            <person name="Song I."/>
            <person name="Jeong J.-H."/>
            <person name="Kim D."/>
            <person name="Kim S."/>
            <person name="Ryu S."/>
            <person name="Song J.Y."/>
            <person name="Lee S.K."/>
        </authorList>
    </citation>
    <scope>NUCLEOTIDE SEQUENCE [LARGE SCALE GENOMIC DNA]</scope>
    <source>
        <tissue evidence="1">Muscle</tissue>
    </source>
</reference>
<dbReference type="OrthoDB" id="6088000at2759"/>
<dbReference type="PANTHER" id="PTHR16071:SF2">
    <property type="entry name" value="FIGNL1-INTERACTING REGULATOR OF RECOMBINATION AND MITOSIS"/>
    <property type="match status" value="1"/>
</dbReference>
<keyword evidence="2" id="KW-1185">Reference proteome</keyword>
<sequence>MDTVLQTDTQTALLATDVWCFTARYGTAELCLHHVLLVAQLVKSCTAECHQSVHLGLLLKRLVFLMTPDHQMELVRSFPPSEVENLPVWRHVLLRAFSQDARPSVEADIVGLAQKALTDWQNGGYKLGQVDKVVRATSVCTGDVILTSRCSLLTSRWWPVVLTSSYQT</sequence>
<dbReference type="InterPro" id="IPR027902">
    <property type="entry name" value="DUF4487"/>
</dbReference>
<dbReference type="Pfam" id="PF14868">
    <property type="entry name" value="DUF4487"/>
    <property type="match status" value="1"/>
</dbReference>
<comment type="caution">
    <text evidence="1">The sequence shown here is derived from an EMBL/GenBank/DDBJ whole genome shotgun (WGS) entry which is preliminary data.</text>
</comment>
<gene>
    <name evidence="1" type="ORF">EYF80_029029</name>
</gene>
<evidence type="ECO:0000313" key="2">
    <source>
        <dbReference type="Proteomes" id="UP000314294"/>
    </source>
</evidence>
<organism evidence="1 2">
    <name type="scientific">Liparis tanakae</name>
    <name type="common">Tanaka's snailfish</name>
    <dbReference type="NCBI Taxonomy" id="230148"/>
    <lineage>
        <taxon>Eukaryota</taxon>
        <taxon>Metazoa</taxon>
        <taxon>Chordata</taxon>
        <taxon>Craniata</taxon>
        <taxon>Vertebrata</taxon>
        <taxon>Euteleostomi</taxon>
        <taxon>Actinopterygii</taxon>
        <taxon>Neopterygii</taxon>
        <taxon>Teleostei</taxon>
        <taxon>Neoteleostei</taxon>
        <taxon>Acanthomorphata</taxon>
        <taxon>Eupercaria</taxon>
        <taxon>Perciformes</taxon>
        <taxon>Cottioidei</taxon>
        <taxon>Cottales</taxon>
        <taxon>Liparidae</taxon>
        <taxon>Liparis</taxon>
    </lineage>
</organism>
<evidence type="ECO:0000313" key="1">
    <source>
        <dbReference type="EMBL" id="TNN60685.1"/>
    </source>
</evidence>
<dbReference type="EMBL" id="SRLO01000329">
    <property type="protein sequence ID" value="TNN60685.1"/>
    <property type="molecule type" value="Genomic_DNA"/>
</dbReference>
<dbReference type="Proteomes" id="UP000314294">
    <property type="component" value="Unassembled WGS sequence"/>
</dbReference>
<proteinExistence type="predicted"/>
<dbReference type="AlphaFoldDB" id="A0A4Z2H627"/>
<protein>
    <submittedName>
        <fullName evidence="1">Uncharacterized protein</fullName>
    </submittedName>
</protein>
<dbReference type="PANTHER" id="PTHR16071">
    <property type="entry name" value="CHROMOSOME 1 OPEN READING FRAME 112"/>
    <property type="match status" value="1"/>
</dbReference>
<accession>A0A4Z2H627</accession>
<name>A0A4Z2H627_9TELE</name>